<dbReference type="PROSITE" id="PS51215">
    <property type="entry name" value="AWS"/>
    <property type="match status" value="1"/>
</dbReference>
<dbReference type="GO" id="GO:0032259">
    <property type="term" value="P:methylation"/>
    <property type="evidence" value="ECO:0007669"/>
    <property type="project" value="UniProtKB-KW"/>
</dbReference>
<evidence type="ECO:0000256" key="7">
    <source>
        <dbReference type="ARBA" id="ARBA00022723"/>
    </source>
</evidence>
<sequence>MPCLGNLLNSPASALELAPYPELKPVPQEIPLNPNLNPALVEPERDEFELGTLLAESNDDEKRGEITGNGVEGGVIEKIRNPEKDFGSLKLRLSEAEHEDGDGIERGPKPCRVKWPTTAKLVQEWSKRKIELGVPEFKVSLPFLVGAPKLVQCGVCQTVVYREEEILCSVRGCRGVFHMKCAKERLDFSSSKQFKCPQHECFLCKQKNRLWRCIRCPIACHDKCAPFPEHVVHFPDQPGEAICWRHPTDWRLEKKHGAPAKSIEDIFSHLPLPYNEEEFKIDINWKDQTEMKLEPHPYVHIKRNVYLVKRKRNNSDADIGCTNCSSTQCSEGCVCRVQCISCSKACSCSKQCANRPFQKVKKIQIVKTELCGWGVVAAESINKGDFIVEYVGEVIDDALCERRLWDMKDQDAKNFYMCEINKDFVIDATFKGNASRFLNHSCAPNCILEKWQVEGETRVGVFASRSIEVGEPLTYDYRFVQFGPEVECHCGAPNCQGYLGTKRKIVFVPRTKRRIDLGLSWGPKRQRTSKKMDRGTGHVPFPLYIIHVFSLGCAIERGKELQLNCLQ</sequence>
<reference evidence="14" key="2">
    <citation type="journal article" date="2024" name="Plant">
        <title>Genomic evolution and insights into agronomic trait innovations of Sesamum species.</title>
        <authorList>
            <person name="Miao H."/>
            <person name="Wang L."/>
            <person name="Qu L."/>
            <person name="Liu H."/>
            <person name="Sun Y."/>
            <person name="Le M."/>
            <person name="Wang Q."/>
            <person name="Wei S."/>
            <person name="Zheng Y."/>
            <person name="Lin W."/>
            <person name="Duan Y."/>
            <person name="Cao H."/>
            <person name="Xiong S."/>
            <person name="Wang X."/>
            <person name="Wei L."/>
            <person name="Li C."/>
            <person name="Ma Q."/>
            <person name="Ju M."/>
            <person name="Zhao R."/>
            <person name="Li G."/>
            <person name="Mu C."/>
            <person name="Tian Q."/>
            <person name="Mei H."/>
            <person name="Zhang T."/>
            <person name="Gao T."/>
            <person name="Zhang H."/>
        </authorList>
    </citation>
    <scope>NUCLEOTIDE SEQUENCE</scope>
    <source>
        <strain evidence="14">3651</strain>
    </source>
</reference>
<dbReference type="PROSITE" id="PS50868">
    <property type="entry name" value="POST_SET"/>
    <property type="match status" value="1"/>
</dbReference>
<dbReference type="GO" id="GO:0005634">
    <property type="term" value="C:nucleus"/>
    <property type="evidence" value="ECO:0007669"/>
    <property type="project" value="UniProtKB-SubCell"/>
</dbReference>
<keyword evidence="7" id="KW-0479">Metal-binding</keyword>
<dbReference type="EMBL" id="JACGWO010000011">
    <property type="protein sequence ID" value="KAK4415148.1"/>
    <property type="molecule type" value="Genomic_DNA"/>
</dbReference>
<dbReference type="SUPFAM" id="SSF57903">
    <property type="entry name" value="FYVE/PHD zinc finger"/>
    <property type="match status" value="1"/>
</dbReference>
<keyword evidence="15" id="KW-1185">Reference proteome</keyword>
<evidence type="ECO:0000256" key="9">
    <source>
        <dbReference type="ARBA" id="ARBA00022833"/>
    </source>
</evidence>
<dbReference type="InterPro" id="IPR001965">
    <property type="entry name" value="Znf_PHD"/>
</dbReference>
<feature type="domain" description="AWS" evidence="13">
    <location>
        <begin position="317"/>
        <end position="361"/>
    </location>
</feature>
<dbReference type="AlphaFoldDB" id="A0AAE1XNJ2"/>
<dbReference type="CDD" id="cd19175">
    <property type="entry name" value="SET_ASHR3-like"/>
    <property type="match status" value="1"/>
</dbReference>
<keyword evidence="5" id="KW-0808">Transferase</keyword>
<reference evidence="14" key="1">
    <citation type="submission" date="2020-06" db="EMBL/GenBank/DDBJ databases">
        <authorList>
            <person name="Li T."/>
            <person name="Hu X."/>
            <person name="Zhang T."/>
            <person name="Song X."/>
            <person name="Zhang H."/>
            <person name="Dai N."/>
            <person name="Sheng W."/>
            <person name="Hou X."/>
            <person name="Wei L."/>
        </authorList>
    </citation>
    <scope>NUCLEOTIDE SEQUENCE</scope>
    <source>
        <strain evidence="14">3651</strain>
        <tissue evidence="14">Leaf</tissue>
    </source>
</reference>
<evidence type="ECO:0000313" key="15">
    <source>
        <dbReference type="Proteomes" id="UP001293254"/>
    </source>
</evidence>
<dbReference type="GO" id="GO:0005694">
    <property type="term" value="C:chromosome"/>
    <property type="evidence" value="ECO:0007669"/>
    <property type="project" value="UniProtKB-SubCell"/>
</dbReference>
<evidence type="ECO:0000256" key="6">
    <source>
        <dbReference type="ARBA" id="ARBA00022691"/>
    </source>
</evidence>
<evidence type="ECO:0000259" key="11">
    <source>
        <dbReference type="PROSITE" id="PS50280"/>
    </source>
</evidence>
<evidence type="ECO:0000313" key="14">
    <source>
        <dbReference type="EMBL" id="KAK4415148.1"/>
    </source>
</evidence>
<dbReference type="FunFam" id="2.170.270.10:FF:000043">
    <property type="entry name" value="Histone-lysine N-methyltransferase"/>
    <property type="match status" value="1"/>
</dbReference>
<feature type="domain" description="Post-SET" evidence="12">
    <location>
        <begin position="484"/>
        <end position="500"/>
    </location>
</feature>
<dbReference type="InterPro" id="IPR050777">
    <property type="entry name" value="SET2_Histone-Lys_MeTrsfase"/>
</dbReference>
<dbReference type="InterPro" id="IPR006560">
    <property type="entry name" value="AWS_dom"/>
</dbReference>
<organism evidence="14 15">
    <name type="scientific">Sesamum alatum</name>
    <dbReference type="NCBI Taxonomy" id="300844"/>
    <lineage>
        <taxon>Eukaryota</taxon>
        <taxon>Viridiplantae</taxon>
        <taxon>Streptophyta</taxon>
        <taxon>Embryophyta</taxon>
        <taxon>Tracheophyta</taxon>
        <taxon>Spermatophyta</taxon>
        <taxon>Magnoliopsida</taxon>
        <taxon>eudicotyledons</taxon>
        <taxon>Gunneridae</taxon>
        <taxon>Pentapetalae</taxon>
        <taxon>asterids</taxon>
        <taxon>lamiids</taxon>
        <taxon>Lamiales</taxon>
        <taxon>Pedaliaceae</taxon>
        <taxon>Sesamum</taxon>
    </lineage>
</organism>
<dbReference type="InterPro" id="IPR046341">
    <property type="entry name" value="SET_dom_sf"/>
</dbReference>
<dbReference type="SMART" id="SM00249">
    <property type="entry name" value="PHD"/>
    <property type="match status" value="2"/>
</dbReference>
<keyword evidence="4" id="KW-0489">Methyltransferase</keyword>
<dbReference type="Proteomes" id="UP001293254">
    <property type="component" value="Unassembled WGS sequence"/>
</dbReference>
<dbReference type="PROSITE" id="PS50280">
    <property type="entry name" value="SET"/>
    <property type="match status" value="1"/>
</dbReference>
<proteinExistence type="predicted"/>
<evidence type="ECO:0000256" key="1">
    <source>
        <dbReference type="ARBA" id="ARBA00004123"/>
    </source>
</evidence>
<accession>A0AAE1XNJ2</accession>
<dbReference type="PROSITE" id="PS51578">
    <property type="entry name" value="SAM_MT43_SET2_2"/>
    <property type="match status" value="1"/>
</dbReference>
<evidence type="ECO:0000256" key="8">
    <source>
        <dbReference type="ARBA" id="ARBA00022771"/>
    </source>
</evidence>
<dbReference type="Pfam" id="PF00856">
    <property type="entry name" value="SET"/>
    <property type="match status" value="1"/>
</dbReference>
<dbReference type="InterPro" id="IPR047893">
    <property type="entry name" value="ASHR3-like_SET"/>
</dbReference>
<evidence type="ECO:0000259" key="12">
    <source>
        <dbReference type="PROSITE" id="PS50868"/>
    </source>
</evidence>
<evidence type="ECO:0000259" key="13">
    <source>
        <dbReference type="PROSITE" id="PS51215"/>
    </source>
</evidence>
<dbReference type="SMART" id="SM00508">
    <property type="entry name" value="PostSET"/>
    <property type="match status" value="1"/>
</dbReference>
<evidence type="ECO:0000256" key="10">
    <source>
        <dbReference type="ARBA" id="ARBA00023242"/>
    </source>
</evidence>
<comment type="subcellular location">
    <subcellularLocation>
        <location evidence="2">Chromosome</location>
    </subcellularLocation>
    <subcellularLocation>
        <location evidence="1">Nucleus</location>
    </subcellularLocation>
</comment>
<dbReference type="InterPro" id="IPR011011">
    <property type="entry name" value="Znf_FYVE_PHD"/>
</dbReference>
<dbReference type="InterPro" id="IPR003616">
    <property type="entry name" value="Post-SET_dom"/>
</dbReference>
<keyword evidence="8" id="KW-0863">Zinc-finger</keyword>
<gene>
    <name evidence="14" type="ORF">Salat_2622000</name>
</gene>
<evidence type="ECO:0000256" key="3">
    <source>
        <dbReference type="ARBA" id="ARBA00022454"/>
    </source>
</evidence>
<keyword evidence="10" id="KW-0539">Nucleus</keyword>
<evidence type="ECO:0000256" key="5">
    <source>
        <dbReference type="ARBA" id="ARBA00022679"/>
    </source>
</evidence>
<keyword evidence="9" id="KW-0862">Zinc</keyword>
<evidence type="ECO:0000256" key="2">
    <source>
        <dbReference type="ARBA" id="ARBA00004286"/>
    </source>
</evidence>
<evidence type="ECO:0000256" key="4">
    <source>
        <dbReference type="ARBA" id="ARBA00022603"/>
    </source>
</evidence>
<comment type="caution">
    <text evidence="14">The sequence shown here is derived from an EMBL/GenBank/DDBJ whole genome shotgun (WGS) entry which is preliminary data.</text>
</comment>
<protein>
    <submittedName>
        <fullName evidence="14">Histone-lysine N-methyltransferase ASHR3</fullName>
    </submittedName>
</protein>
<dbReference type="SUPFAM" id="SSF82199">
    <property type="entry name" value="SET domain"/>
    <property type="match status" value="1"/>
</dbReference>
<keyword evidence="6" id="KW-0949">S-adenosyl-L-methionine</keyword>
<name>A0AAE1XNJ2_9LAMI</name>
<dbReference type="SMART" id="SM00317">
    <property type="entry name" value="SET"/>
    <property type="match status" value="1"/>
</dbReference>
<dbReference type="GO" id="GO:0008270">
    <property type="term" value="F:zinc ion binding"/>
    <property type="evidence" value="ECO:0007669"/>
    <property type="project" value="UniProtKB-KW"/>
</dbReference>
<dbReference type="InterPro" id="IPR013083">
    <property type="entry name" value="Znf_RING/FYVE/PHD"/>
</dbReference>
<dbReference type="PANTHER" id="PTHR22884">
    <property type="entry name" value="SET DOMAIN PROTEINS"/>
    <property type="match status" value="1"/>
</dbReference>
<feature type="domain" description="SET" evidence="11">
    <location>
        <begin position="361"/>
        <end position="478"/>
    </location>
</feature>
<dbReference type="Gene3D" id="3.30.40.10">
    <property type="entry name" value="Zinc/RING finger domain, C3HC4 (zinc finger)"/>
    <property type="match status" value="1"/>
</dbReference>
<keyword evidence="3" id="KW-0158">Chromosome</keyword>
<dbReference type="InterPro" id="IPR025787">
    <property type="entry name" value="Hist-Lys_N-MeTrfase_SET2_plant"/>
</dbReference>
<dbReference type="GO" id="GO:0042054">
    <property type="term" value="F:histone methyltransferase activity"/>
    <property type="evidence" value="ECO:0007669"/>
    <property type="project" value="InterPro"/>
</dbReference>
<dbReference type="SMART" id="SM00570">
    <property type="entry name" value="AWS"/>
    <property type="match status" value="1"/>
</dbReference>
<dbReference type="InterPro" id="IPR001214">
    <property type="entry name" value="SET_dom"/>
</dbReference>
<dbReference type="Gene3D" id="2.170.270.10">
    <property type="entry name" value="SET domain"/>
    <property type="match status" value="1"/>
</dbReference>